<feature type="domain" description="PTS EIIA type-2" evidence="3">
    <location>
        <begin position="559"/>
        <end position="702"/>
    </location>
</feature>
<dbReference type="PANTHER" id="PTHR30185">
    <property type="entry name" value="CRYPTIC BETA-GLUCOSIDE BGL OPERON ANTITERMINATOR"/>
    <property type="match status" value="1"/>
</dbReference>
<dbReference type="InterPro" id="IPR013196">
    <property type="entry name" value="HTH_11"/>
</dbReference>
<dbReference type="InterPro" id="IPR050661">
    <property type="entry name" value="BglG_antiterminators"/>
</dbReference>
<dbReference type="SUPFAM" id="SSF52794">
    <property type="entry name" value="PTS system IIB component-like"/>
    <property type="match status" value="1"/>
</dbReference>
<evidence type="ECO:0000259" key="3">
    <source>
        <dbReference type="PROSITE" id="PS51094"/>
    </source>
</evidence>
<reference evidence="6 7" key="1">
    <citation type="submission" date="2021-04" db="EMBL/GenBank/DDBJ databases">
        <title>Draft genome sequence of Paenibacillus cisolokensis, LC2-13A.</title>
        <authorList>
            <person name="Uke A."/>
            <person name="Chhe C."/>
            <person name="Baramee S."/>
            <person name="Kosugi A."/>
        </authorList>
    </citation>
    <scope>NUCLEOTIDE SEQUENCE [LARGE SCALE GENOMIC DNA]</scope>
    <source>
        <strain evidence="6 7">LC2-13A</strain>
    </source>
</reference>
<dbReference type="Proteomes" id="UP000680304">
    <property type="component" value="Unassembled WGS sequence"/>
</dbReference>
<comment type="caution">
    <text evidence="6">The sequence shown here is derived from an EMBL/GenBank/DDBJ whole genome shotgun (WGS) entry which is preliminary data.</text>
</comment>
<dbReference type="SUPFAM" id="SSF55804">
    <property type="entry name" value="Phoshotransferase/anion transport protein"/>
    <property type="match status" value="1"/>
</dbReference>
<dbReference type="Pfam" id="PF08279">
    <property type="entry name" value="HTH_11"/>
    <property type="match status" value="1"/>
</dbReference>
<dbReference type="InterPro" id="IPR002178">
    <property type="entry name" value="PTS_EIIA_type-2_dom"/>
</dbReference>
<dbReference type="InterPro" id="IPR016152">
    <property type="entry name" value="PTrfase/Anion_transptr"/>
</dbReference>
<evidence type="ECO:0000256" key="1">
    <source>
        <dbReference type="ARBA" id="ARBA00022679"/>
    </source>
</evidence>
<gene>
    <name evidence="6" type="ORF">PACILC2_29830</name>
</gene>
<dbReference type="SUPFAM" id="SSF46785">
    <property type="entry name" value="Winged helix' DNA-binding domain"/>
    <property type="match status" value="1"/>
</dbReference>
<dbReference type="InterPro" id="IPR036634">
    <property type="entry name" value="PRD_sf"/>
</dbReference>
<dbReference type="Pfam" id="PF00359">
    <property type="entry name" value="PTS_EIIA_2"/>
    <property type="match status" value="1"/>
</dbReference>
<dbReference type="Pfam" id="PF00874">
    <property type="entry name" value="PRD"/>
    <property type="match status" value="2"/>
</dbReference>
<dbReference type="CDD" id="cd00211">
    <property type="entry name" value="PTS_IIA_fru"/>
    <property type="match status" value="1"/>
</dbReference>
<protein>
    <submittedName>
        <fullName evidence="6">Transcriptional antiterminator</fullName>
    </submittedName>
</protein>
<dbReference type="EMBL" id="BOVJ01000094">
    <property type="protein sequence ID" value="GIQ64415.1"/>
    <property type="molecule type" value="Genomic_DNA"/>
</dbReference>
<dbReference type="InterPro" id="IPR011608">
    <property type="entry name" value="PRD"/>
</dbReference>
<evidence type="ECO:0000313" key="7">
    <source>
        <dbReference type="Proteomes" id="UP000680304"/>
    </source>
</evidence>
<feature type="domain" description="PRD" evidence="5">
    <location>
        <begin position="307"/>
        <end position="414"/>
    </location>
</feature>
<keyword evidence="1" id="KW-0808">Transferase</keyword>
<dbReference type="Gene3D" id="3.40.930.10">
    <property type="entry name" value="Mannitol-specific EII, Chain A"/>
    <property type="match status" value="1"/>
</dbReference>
<dbReference type="PROSITE" id="PS51099">
    <property type="entry name" value="PTS_EIIB_TYPE_2"/>
    <property type="match status" value="1"/>
</dbReference>
<dbReference type="PANTHER" id="PTHR30185:SF9">
    <property type="entry name" value="MANNITOL-SPECIFIC PHOSPHOTRANSFERASE ENZYME IIA COMPONENT"/>
    <property type="match status" value="1"/>
</dbReference>
<dbReference type="CDD" id="cd05568">
    <property type="entry name" value="PTS_IIB_bgl_like"/>
    <property type="match status" value="1"/>
</dbReference>
<evidence type="ECO:0000259" key="4">
    <source>
        <dbReference type="PROSITE" id="PS51099"/>
    </source>
</evidence>
<dbReference type="Gene3D" id="1.10.1790.10">
    <property type="entry name" value="PRD domain"/>
    <property type="match status" value="2"/>
</dbReference>
<dbReference type="InterPro" id="IPR013011">
    <property type="entry name" value="PTS_EIIB_2"/>
</dbReference>
<dbReference type="InterPro" id="IPR036390">
    <property type="entry name" value="WH_DNA-bd_sf"/>
</dbReference>
<dbReference type="InterPro" id="IPR036388">
    <property type="entry name" value="WH-like_DNA-bd_sf"/>
</dbReference>
<organism evidence="6 7">
    <name type="scientific">Paenibacillus cisolokensis</name>
    <dbReference type="NCBI Taxonomy" id="1658519"/>
    <lineage>
        <taxon>Bacteria</taxon>
        <taxon>Bacillati</taxon>
        <taxon>Bacillota</taxon>
        <taxon>Bacilli</taxon>
        <taxon>Bacillales</taxon>
        <taxon>Paenibacillaceae</taxon>
        <taxon>Paenibacillus</taxon>
    </lineage>
</organism>
<feature type="domain" description="PTS EIIB type-2" evidence="4">
    <location>
        <begin position="419"/>
        <end position="507"/>
    </location>
</feature>
<sequence>MLDERSASMLAYLQEKQDYVSVRELMGAFHISKRTVYYDMDKIDGWLRFNGMAPVERVRGAGFRLPEETRSQLPAKAGNARVSQYYLSRDERVAWLGLHLIHRTKPMFLHDMEQLLQVSRGTVLATLQQLRTELAAFGLDIAFHRKDGYEVRGNEKDKRTALSHMLSALLTHMSWKQFVSRMRGLVGANLYRSHFPHLGEDRLSSVYDMIASGERAIGMELADETIVHLAALLLLSADRLAQGKRVTMDEEEKRALRKTPQFQAAVKIAQELEKLFGVPFPEDEICYMTVHLLAAKVNRLERESDDQETARLREATGRMIDMFERLGCVYFQHREALEKQLFLHVKSAYYRIKYNLKTENPLTASIMEKYPEVFELTKKSALPLEELLGKPIGDDELAYMAMHFGGWLRREQVKPVRRKSAAIVCVNGVSASRMLKIQLEQLFPAIDITAVLSLRDYEHFTGKVDFIFSTVPLPNSEVPVFTVNAIMSDAEKASLLNRLLPHLDGGAGEGPGPSAQAIVELVKKHAVVRNEGRLLEDVRRYLAAARGGRVEDRKPSLKELLTPDRMTLQGEAEDWRAAIRLAAEPLLNDGSIVRRYVQAMIDKVERHGPYIVIGPGIAIAHARPEDGVVRSAMALLTSARGIDFGSEPRHRVRLLFVIASVDGESHLRALAQLTEMFREERHRERLAQATAPDPIVRIIEQYSASV</sequence>
<dbReference type="PROSITE" id="PS51094">
    <property type="entry name" value="PTS_EIIA_TYPE_2"/>
    <property type="match status" value="1"/>
</dbReference>
<feature type="domain" description="PRD" evidence="5">
    <location>
        <begin position="197"/>
        <end position="302"/>
    </location>
</feature>
<dbReference type="Gene3D" id="3.40.50.2300">
    <property type="match status" value="1"/>
</dbReference>
<evidence type="ECO:0000256" key="2">
    <source>
        <dbReference type="ARBA" id="ARBA00022737"/>
    </source>
</evidence>
<keyword evidence="2" id="KW-0677">Repeat</keyword>
<dbReference type="SUPFAM" id="SSF63520">
    <property type="entry name" value="PTS-regulatory domain, PRD"/>
    <property type="match status" value="2"/>
</dbReference>
<accession>A0ABQ4N8C6</accession>
<keyword evidence="7" id="KW-1185">Reference proteome</keyword>
<dbReference type="InterPro" id="IPR036095">
    <property type="entry name" value="PTS_EIIB-like_sf"/>
</dbReference>
<evidence type="ECO:0000259" key="5">
    <source>
        <dbReference type="PROSITE" id="PS51372"/>
    </source>
</evidence>
<proteinExistence type="predicted"/>
<name>A0ABQ4N8C6_9BACL</name>
<evidence type="ECO:0000313" key="6">
    <source>
        <dbReference type="EMBL" id="GIQ64415.1"/>
    </source>
</evidence>
<dbReference type="RefSeq" id="WP_244863487.1">
    <property type="nucleotide sequence ID" value="NZ_BOVJ01000094.1"/>
</dbReference>
<dbReference type="PROSITE" id="PS51372">
    <property type="entry name" value="PRD_2"/>
    <property type="match status" value="2"/>
</dbReference>
<dbReference type="Gene3D" id="1.10.10.10">
    <property type="entry name" value="Winged helix-like DNA-binding domain superfamily/Winged helix DNA-binding domain"/>
    <property type="match status" value="1"/>
</dbReference>